<sequence>MGAQLSSFRREGGSSTQSDQTACLSSPTEHDPTKI</sequence>
<reference evidence="2" key="1">
    <citation type="submission" date="2014-11" db="EMBL/GenBank/DDBJ databases">
        <authorList>
            <person name="Amaro Gonzalez C."/>
        </authorList>
    </citation>
    <scope>NUCLEOTIDE SEQUENCE</scope>
</reference>
<organism evidence="2">
    <name type="scientific">Anguilla anguilla</name>
    <name type="common">European freshwater eel</name>
    <name type="synonym">Muraena anguilla</name>
    <dbReference type="NCBI Taxonomy" id="7936"/>
    <lineage>
        <taxon>Eukaryota</taxon>
        <taxon>Metazoa</taxon>
        <taxon>Chordata</taxon>
        <taxon>Craniata</taxon>
        <taxon>Vertebrata</taxon>
        <taxon>Euteleostomi</taxon>
        <taxon>Actinopterygii</taxon>
        <taxon>Neopterygii</taxon>
        <taxon>Teleostei</taxon>
        <taxon>Anguilliformes</taxon>
        <taxon>Anguillidae</taxon>
        <taxon>Anguilla</taxon>
    </lineage>
</organism>
<dbReference type="AlphaFoldDB" id="A0A0E9UAX7"/>
<evidence type="ECO:0000256" key="1">
    <source>
        <dbReference type="SAM" id="MobiDB-lite"/>
    </source>
</evidence>
<feature type="region of interest" description="Disordered" evidence="1">
    <location>
        <begin position="1"/>
        <end position="35"/>
    </location>
</feature>
<feature type="compositionally biased region" description="Polar residues" evidence="1">
    <location>
        <begin position="1"/>
        <end position="27"/>
    </location>
</feature>
<proteinExistence type="predicted"/>
<evidence type="ECO:0000313" key="2">
    <source>
        <dbReference type="EMBL" id="JAH62991.1"/>
    </source>
</evidence>
<name>A0A0E9UAX7_ANGAN</name>
<accession>A0A0E9UAX7</accession>
<protein>
    <submittedName>
        <fullName evidence="2">Uncharacterized protein</fullName>
    </submittedName>
</protein>
<reference evidence="2" key="2">
    <citation type="journal article" date="2015" name="Fish Shellfish Immunol.">
        <title>Early steps in the European eel (Anguilla anguilla)-Vibrio vulnificus interaction in the gills: Role of the RtxA13 toxin.</title>
        <authorList>
            <person name="Callol A."/>
            <person name="Pajuelo D."/>
            <person name="Ebbesson L."/>
            <person name="Teles M."/>
            <person name="MacKenzie S."/>
            <person name="Amaro C."/>
        </authorList>
    </citation>
    <scope>NUCLEOTIDE SEQUENCE</scope>
</reference>
<dbReference type="EMBL" id="GBXM01045586">
    <property type="protein sequence ID" value="JAH62991.1"/>
    <property type="molecule type" value="Transcribed_RNA"/>
</dbReference>